<feature type="region of interest" description="Disordered" evidence="1">
    <location>
        <begin position="70"/>
        <end position="106"/>
    </location>
</feature>
<proteinExistence type="predicted"/>
<organism evidence="3">
    <name type="scientific">Paraconexibacter sp. AEG42_29</name>
    <dbReference type="NCBI Taxonomy" id="2997339"/>
    <lineage>
        <taxon>Bacteria</taxon>
        <taxon>Bacillati</taxon>
        <taxon>Actinomycetota</taxon>
        <taxon>Thermoleophilia</taxon>
        <taxon>Solirubrobacterales</taxon>
        <taxon>Paraconexibacteraceae</taxon>
        <taxon>Paraconexibacter</taxon>
    </lineage>
</organism>
<reference evidence="3" key="1">
    <citation type="submission" date="2022-12" db="EMBL/GenBank/DDBJ databases">
        <title>Paraconexibacter alkalitolerans sp. nov. and Baekduia alba sp. nov., isolated from soil and emended description of the genera Paraconexibacter (Chun et al., 2020) and Baekduia (An et al., 2020).</title>
        <authorList>
            <person name="Vieira S."/>
            <person name="Huber K.J."/>
            <person name="Geppert A."/>
            <person name="Wolf J."/>
            <person name="Neumann-Schaal M."/>
            <person name="Muesken M."/>
            <person name="Overmann J."/>
        </authorList>
    </citation>
    <scope>NUCLEOTIDE SEQUENCE</scope>
    <source>
        <strain evidence="3">AEG42_29</strain>
    </source>
</reference>
<dbReference type="KEGG" id="parq:DSM112329_00262"/>
<evidence type="ECO:0000256" key="2">
    <source>
        <dbReference type="SAM" id="SignalP"/>
    </source>
</evidence>
<keyword evidence="2" id="KW-0732">Signal</keyword>
<accession>A0AAU7AP54</accession>
<dbReference type="EMBL" id="CP114014">
    <property type="protein sequence ID" value="XAY03447.1"/>
    <property type="molecule type" value="Genomic_DNA"/>
</dbReference>
<dbReference type="AlphaFoldDB" id="A0AAU7AP54"/>
<feature type="chain" id="PRO_5043313422" description="Collagen-like protein" evidence="2">
    <location>
        <begin position="21"/>
        <end position="227"/>
    </location>
</feature>
<gene>
    <name evidence="3" type="ORF">DSM112329_00262</name>
</gene>
<name>A0AAU7AP54_9ACTN</name>
<evidence type="ECO:0008006" key="4">
    <source>
        <dbReference type="Google" id="ProtNLM"/>
    </source>
</evidence>
<evidence type="ECO:0000256" key="1">
    <source>
        <dbReference type="SAM" id="MobiDB-lite"/>
    </source>
</evidence>
<protein>
    <recommendedName>
        <fullName evidence="4">Collagen-like protein</fullName>
    </recommendedName>
</protein>
<evidence type="ECO:0000313" key="3">
    <source>
        <dbReference type="EMBL" id="XAY03447.1"/>
    </source>
</evidence>
<sequence length="227" mass="21972">MVVALLALFVALGGSSYAAAQLAKNSVGSATIKNGQVKSVDLASSSVTSAKVKDRSLLAKDFKAGQLPAGKAGAAGAPGAPGPKGDQGAPGAPGANGAAGERGPSNASALKKATHNVGVVPASQTVGSISLPAGSYTFAAKLVLENTGGASVPACMVSSVVNNVLVPFDQTVLPVAANAISQFTMGGAFTLTDTTTVSLRCAKSAGADTYTVTNASLVATQVGALVG</sequence>
<feature type="signal peptide" evidence="2">
    <location>
        <begin position="1"/>
        <end position="20"/>
    </location>
</feature>
<feature type="compositionally biased region" description="Low complexity" evidence="1">
    <location>
        <begin position="70"/>
        <end position="99"/>
    </location>
</feature>